<keyword evidence="1" id="KW-0812">Transmembrane</keyword>
<keyword evidence="3" id="KW-1185">Reference proteome</keyword>
<evidence type="ECO:0000313" key="2">
    <source>
        <dbReference type="EMBL" id="MBC5997525.1"/>
    </source>
</evidence>
<name>A0ABR7JRI5_9FIRM</name>
<feature type="transmembrane region" description="Helical" evidence="1">
    <location>
        <begin position="111"/>
        <end position="134"/>
    </location>
</feature>
<sequence length="135" mass="14388">MNLFLVIYGVSSGIIVGAGVVAVLILIGLVPRISHITNTKEFVNLYESLLVLGTFLGSILSLHNIGISGGIILTTIAGLAYGVFLGFLSSGLTEVIYYIPVVSRRLRLPSIYLKYIVISLIIGKVIGSLIGWAII</sequence>
<accession>A0ABR7JRI5</accession>
<evidence type="ECO:0000313" key="3">
    <source>
        <dbReference type="Proteomes" id="UP000609849"/>
    </source>
</evidence>
<dbReference type="InterPro" id="IPR020144">
    <property type="entry name" value="SpoVAB"/>
</dbReference>
<keyword evidence="1" id="KW-1133">Transmembrane helix</keyword>
<keyword evidence="1" id="KW-0472">Membrane</keyword>
<dbReference type="EMBL" id="JACRWE010000005">
    <property type="protein sequence ID" value="MBC5997525.1"/>
    <property type="molecule type" value="Genomic_DNA"/>
</dbReference>
<feature type="transmembrane region" description="Helical" evidence="1">
    <location>
        <begin position="42"/>
        <end position="65"/>
    </location>
</feature>
<organism evidence="2 3">
    <name type="scientific">Romboutsia faecis</name>
    <dbReference type="NCBI Taxonomy" id="2764597"/>
    <lineage>
        <taxon>Bacteria</taxon>
        <taxon>Bacillati</taxon>
        <taxon>Bacillota</taxon>
        <taxon>Clostridia</taxon>
        <taxon>Peptostreptococcales</taxon>
        <taxon>Peptostreptococcaceae</taxon>
        <taxon>Romboutsia</taxon>
    </lineage>
</organism>
<feature type="transmembrane region" description="Helical" evidence="1">
    <location>
        <begin position="6"/>
        <end position="30"/>
    </location>
</feature>
<dbReference type="Proteomes" id="UP000609849">
    <property type="component" value="Unassembled WGS sequence"/>
</dbReference>
<gene>
    <name evidence="2" type="ORF">H8923_12190</name>
</gene>
<comment type="caution">
    <text evidence="2">The sequence shown here is derived from an EMBL/GenBank/DDBJ whole genome shotgun (WGS) entry which is preliminary data.</text>
</comment>
<evidence type="ECO:0000256" key="1">
    <source>
        <dbReference type="SAM" id="Phobius"/>
    </source>
</evidence>
<proteinExistence type="predicted"/>
<reference evidence="2 3" key="1">
    <citation type="submission" date="2020-08" db="EMBL/GenBank/DDBJ databases">
        <authorList>
            <person name="Liu C."/>
            <person name="Sun Q."/>
        </authorList>
    </citation>
    <scope>NUCLEOTIDE SEQUENCE [LARGE SCALE GENOMIC DNA]</scope>
    <source>
        <strain evidence="2 3">NSJ-18</strain>
    </source>
</reference>
<dbReference type="Pfam" id="PF13782">
    <property type="entry name" value="SpoVAB"/>
    <property type="match status" value="1"/>
</dbReference>
<protein>
    <submittedName>
        <fullName evidence="2">Stage V sporulation protein AB</fullName>
    </submittedName>
</protein>
<feature type="transmembrane region" description="Helical" evidence="1">
    <location>
        <begin position="71"/>
        <end position="99"/>
    </location>
</feature>
<dbReference type="RefSeq" id="WP_153971860.1">
    <property type="nucleotide sequence ID" value="NZ_JACRWE010000005.1"/>
</dbReference>